<dbReference type="Pfam" id="PF00534">
    <property type="entry name" value="Glycos_transf_1"/>
    <property type="match status" value="1"/>
</dbReference>
<name>A0A9D2K0E7_9FIRM</name>
<dbReference type="AlphaFoldDB" id="A0A9D2K0E7"/>
<gene>
    <name evidence="3" type="ORF">H9964_03235</name>
</gene>
<dbReference type="Proteomes" id="UP000824102">
    <property type="component" value="Unassembled WGS sequence"/>
</dbReference>
<evidence type="ECO:0000313" key="4">
    <source>
        <dbReference type="Proteomes" id="UP000824102"/>
    </source>
</evidence>
<proteinExistence type="predicted"/>
<dbReference type="InterPro" id="IPR001296">
    <property type="entry name" value="Glyco_trans_1"/>
</dbReference>
<dbReference type="SUPFAM" id="SSF53756">
    <property type="entry name" value="UDP-Glycosyltransferase/glycogen phosphorylase"/>
    <property type="match status" value="1"/>
</dbReference>
<dbReference type="Gene3D" id="3.40.50.2000">
    <property type="entry name" value="Glycogen Phosphorylase B"/>
    <property type="match status" value="2"/>
</dbReference>
<dbReference type="CDD" id="cd03809">
    <property type="entry name" value="GT4_MtfB-like"/>
    <property type="match status" value="1"/>
</dbReference>
<dbReference type="GO" id="GO:0009103">
    <property type="term" value="P:lipopolysaccharide biosynthetic process"/>
    <property type="evidence" value="ECO:0007669"/>
    <property type="project" value="TreeGrafter"/>
</dbReference>
<evidence type="ECO:0000259" key="2">
    <source>
        <dbReference type="Pfam" id="PF00534"/>
    </source>
</evidence>
<evidence type="ECO:0000256" key="1">
    <source>
        <dbReference type="ARBA" id="ARBA00022679"/>
    </source>
</evidence>
<dbReference type="PANTHER" id="PTHR46401:SF2">
    <property type="entry name" value="GLYCOSYLTRANSFERASE WBBK-RELATED"/>
    <property type="match status" value="1"/>
</dbReference>
<accession>A0A9D2K0E7</accession>
<reference evidence="3" key="1">
    <citation type="journal article" date="2021" name="PeerJ">
        <title>Extensive microbial diversity within the chicken gut microbiome revealed by metagenomics and culture.</title>
        <authorList>
            <person name="Gilroy R."/>
            <person name="Ravi A."/>
            <person name="Getino M."/>
            <person name="Pursley I."/>
            <person name="Horton D.L."/>
            <person name="Alikhan N.F."/>
            <person name="Baker D."/>
            <person name="Gharbi K."/>
            <person name="Hall N."/>
            <person name="Watson M."/>
            <person name="Adriaenssens E.M."/>
            <person name="Foster-Nyarko E."/>
            <person name="Jarju S."/>
            <person name="Secka A."/>
            <person name="Antonio M."/>
            <person name="Oren A."/>
            <person name="Chaudhuri R.R."/>
            <person name="La Ragione R."/>
            <person name="Hildebrand F."/>
            <person name="Pallen M.J."/>
        </authorList>
    </citation>
    <scope>NUCLEOTIDE SEQUENCE</scope>
    <source>
        <strain evidence="3">ChiW7-2402</strain>
    </source>
</reference>
<dbReference type="PANTHER" id="PTHR46401">
    <property type="entry name" value="GLYCOSYLTRANSFERASE WBBK-RELATED"/>
    <property type="match status" value="1"/>
</dbReference>
<evidence type="ECO:0000313" key="3">
    <source>
        <dbReference type="EMBL" id="HIZ72579.1"/>
    </source>
</evidence>
<keyword evidence="1" id="KW-0808">Transferase</keyword>
<reference evidence="3" key="2">
    <citation type="submission" date="2021-04" db="EMBL/GenBank/DDBJ databases">
        <authorList>
            <person name="Gilroy R."/>
        </authorList>
    </citation>
    <scope>NUCLEOTIDE SEQUENCE</scope>
    <source>
        <strain evidence="3">ChiW7-2402</strain>
    </source>
</reference>
<sequence length="337" mass="37700">MKIAIDCRYLGKSGIGRVTEGILDSLDLTANEYWLIGRLAALKKYEGAHIVEDDSDPYSVKGLFSFPKQLNELCDAVLIPNFLIPFGIRLPVYAVMHDLAFLDVKETTKGALDRLIKRTLLKRCMKRAKEISCVSAFTKQRCEHYYGKLAAKCFVNYNGLSESVIAYARTHAPAEKADEIVFVGNVKPHKGLKTLLAAFARLGGETRLRIIGEKEHFLTGLDLDESAYHNVEFTGRLTDGELLPAIARAKYLVLPSVYEGFGLPPLEALLLGTQPIVSDIPVFREVYQGLPVVYFRGEEGLLEALRRQPAPVDCREEVLSRYSYRQCAETLLEHMGV</sequence>
<protein>
    <submittedName>
        <fullName evidence="3">Glycosyltransferase family 4 protein</fullName>
    </submittedName>
</protein>
<dbReference type="GO" id="GO:0016757">
    <property type="term" value="F:glycosyltransferase activity"/>
    <property type="evidence" value="ECO:0007669"/>
    <property type="project" value="InterPro"/>
</dbReference>
<feature type="domain" description="Glycosyl transferase family 1" evidence="2">
    <location>
        <begin position="171"/>
        <end position="286"/>
    </location>
</feature>
<comment type="caution">
    <text evidence="3">The sequence shown here is derived from an EMBL/GenBank/DDBJ whole genome shotgun (WGS) entry which is preliminary data.</text>
</comment>
<dbReference type="EMBL" id="DXBB01000052">
    <property type="protein sequence ID" value="HIZ72579.1"/>
    <property type="molecule type" value="Genomic_DNA"/>
</dbReference>
<organism evidence="3 4">
    <name type="scientific">Candidatus Gallimonas intestinavium</name>
    <dbReference type="NCBI Taxonomy" id="2838603"/>
    <lineage>
        <taxon>Bacteria</taxon>
        <taxon>Bacillati</taxon>
        <taxon>Bacillota</taxon>
        <taxon>Clostridia</taxon>
        <taxon>Candidatus Gallimonas</taxon>
    </lineage>
</organism>